<dbReference type="Proteomes" id="UP000238169">
    <property type="component" value="Unassembled WGS sequence"/>
</dbReference>
<accession>A0A2U3IDA2</accession>
<dbReference type="AlphaFoldDB" id="A0A2U3IDA2"/>
<proteinExistence type="predicted"/>
<organism evidence="2 3">
    <name type="scientific">Caballeronia novacaledonica</name>
    <dbReference type="NCBI Taxonomy" id="1544861"/>
    <lineage>
        <taxon>Bacteria</taxon>
        <taxon>Pseudomonadati</taxon>
        <taxon>Pseudomonadota</taxon>
        <taxon>Betaproteobacteria</taxon>
        <taxon>Burkholderiales</taxon>
        <taxon>Burkholderiaceae</taxon>
        <taxon>Caballeronia</taxon>
    </lineage>
</organism>
<gene>
    <name evidence="2" type="ORF">NOV72_05396</name>
</gene>
<feature type="region of interest" description="Disordered" evidence="1">
    <location>
        <begin position="146"/>
        <end position="186"/>
    </location>
</feature>
<protein>
    <submittedName>
        <fullName evidence="2">Uncharacterized protein</fullName>
    </submittedName>
</protein>
<name>A0A2U3IDA2_9BURK</name>
<evidence type="ECO:0000256" key="1">
    <source>
        <dbReference type="SAM" id="MobiDB-lite"/>
    </source>
</evidence>
<evidence type="ECO:0000313" key="3">
    <source>
        <dbReference type="Proteomes" id="UP000238169"/>
    </source>
</evidence>
<dbReference type="EMBL" id="OGTP01000027">
    <property type="protein sequence ID" value="SPB18197.1"/>
    <property type="molecule type" value="Genomic_DNA"/>
</dbReference>
<keyword evidence="3" id="KW-1185">Reference proteome</keyword>
<reference evidence="3" key="1">
    <citation type="submission" date="2018-01" db="EMBL/GenBank/DDBJ databases">
        <authorList>
            <person name="Peeters C."/>
        </authorList>
    </citation>
    <scope>NUCLEOTIDE SEQUENCE [LARGE SCALE GENOMIC DNA]</scope>
</reference>
<evidence type="ECO:0000313" key="2">
    <source>
        <dbReference type="EMBL" id="SPB18197.1"/>
    </source>
</evidence>
<sequence>MRGVGDAITPAFHVALKPSYLVPARYMDIALRYARRRYLRVSTPRHRLKMSRVNAQAKSSRKLLSKIDARALPFNVSPVSPSMAFAIDSAILATMTLPTTSSSRCTDSAQYADDSTVFSTDIQSPEANLVARCEITRNVSFSALPRESASTESAMSRLPSGGHGALIVGRGTPSSSRRSADGPRRSLRQTWCLLPLKRPDVRRSDVP</sequence>